<evidence type="ECO:0000259" key="3">
    <source>
        <dbReference type="Pfam" id="PF07786"/>
    </source>
</evidence>
<feature type="transmembrane region" description="Helical" evidence="2">
    <location>
        <begin position="190"/>
        <end position="211"/>
    </location>
</feature>
<sequence>MRSWRGGVTRRPGPRGAAAASAPPAPARPRLRSVDVLRGLAVVGMLLVDNRGNGAIPDQLEHVPWNGLHVADVVFPVFLLVVGVSMPFSRRADRPRAALRRTVLLALLGWLVVTAKYRSPTAGAGVLGHVAGAYLLCWLLLRLPRRAQVPTAAVVLVLLGVATVVGGAGPDRSWGHALDAALGVRFSAEAPHGFPGSAVTVFLGVLAGRALRSGPGRAALGRLTAGGAALLATGLALAPLVPLNKRLWSPSFVLVTGGIALLALALLHLVVDERGRARPFRPFEVLGTEAIVAFVLSEVVFRAVLSHTVQPAVDGWVTSVAGAAVSAWLYPLLSIGVIWAVCAALLRRGVVVRV</sequence>
<evidence type="ECO:0000256" key="2">
    <source>
        <dbReference type="SAM" id="Phobius"/>
    </source>
</evidence>
<feature type="transmembrane region" description="Helical" evidence="2">
    <location>
        <begin position="98"/>
        <end position="115"/>
    </location>
</feature>
<dbReference type="PANTHER" id="PTHR31061">
    <property type="entry name" value="LD22376P"/>
    <property type="match status" value="1"/>
</dbReference>
<feature type="transmembrane region" description="Helical" evidence="2">
    <location>
        <begin position="247"/>
        <end position="271"/>
    </location>
</feature>
<dbReference type="AlphaFoldDB" id="A0A317QN11"/>
<keyword evidence="2" id="KW-0812">Transmembrane</keyword>
<keyword evidence="2" id="KW-1133">Transmembrane helix</keyword>
<accession>A0A317QN11</accession>
<feature type="transmembrane region" description="Helical" evidence="2">
    <location>
        <begin position="121"/>
        <end position="141"/>
    </location>
</feature>
<comment type="caution">
    <text evidence="4">The sequence shown here is derived from an EMBL/GenBank/DDBJ whole genome shotgun (WGS) entry which is preliminary data.</text>
</comment>
<dbReference type="InterPro" id="IPR012429">
    <property type="entry name" value="HGSNAT_cat"/>
</dbReference>
<dbReference type="Proteomes" id="UP000246661">
    <property type="component" value="Unassembled WGS sequence"/>
</dbReference>
<feature type="transmembrane region" description="Helical" evidence="2">
    <location>
        <begin position="223"/>
        <end position="241"/>
    </location>
</feature>
<evidence type="ECO:0000313" key="4">
    <source>
        <dbReference type="EMBL" id="PWW24136.1"/>
    </source>
</evidence>
<feature type="region of interest" description="Disordered" evidence="1">
    <location>
        <begin position="1"/>
        <end position="27"/>
    </location>
</feature>
<keyword evidence="2" id="KW-0472">Membrane</keyword>
<dbReference type="Pfam" id="PF07786">
    <property type="entry name" value="HGSNAT_cat"/>
    <property type="match status" value="1"/>
</dbReference>
<name>A0A317QN11_9ACTN</name>
<keyword evidence="4" id="KW-0012">Acyltransferase</keyword>
<dbReference type="GO" id="GO:0016746">
    <property type="term" value="F:acyltransferase activity"/>
    <property type="evidence" value="ECO:0007669"/>
    <property type="project" value="UniProtKB-KW"/>
</dbReference>
<protein>
    <submittedName>
        <fullName evidence="4">Putative acyltransferase</fullName>
    </submittedName>
</protein>
<feature type="transmembrane region" description="Helical" evidence="2">
    <location>
        <begin position="325"/>
        <end position="346"/>
    </location>
</feature>
<feature type="transmembrane region" description="Helical" evidence="2">
    <location>
        <begin position="283"/>
        <end position="305"/>
    </location>
</feature>
<feature type="domain" description="Heparan-alpha-glucosaminide N-acetyltransferase catalytic" evidence="3">
    <location>
        <begin position="30"/>
        <end position="158"/>
    </location>
</feature>
<organism evidence="4 5">
    <name type="scientific">Geodermatophilus normandii</name>
    <dbReference type="NCBI Taxonomy" id="1137989"/>
    <lineage>
        <taxon>Bacteria</taxon>
        <taxon>Bacillati</taxon>
        <taxon>Actinomycetota</taxon>
        <taxon>Actinomycetes</taxon>
        <taxon>Geodermatophilales</taxon>
        <taxon>Geodermatophilaceae</taxon>
        <taxon>Geodermatophilus</taxon>
    </lineage>
</organism>
<dbReference type="EMBL" id="QGTX01000001">
    <property type="protein sequence ID" value="PWW24136.1"/>
    <property type="molecule type" value="Genomic_DNA"/>
</dbReference>
<dbReference type="PANTHER" id="PTHR31061:SF24">
    <property type="entry name" value="LD22376P"/>
    <property type="match status" value="1"/>
</dbReference>
<reference evidence="5" key="1">
    <citation type="submission" date="2018-05" db="EMBL/GenBank/DDBJ databases">
        <authorList>
            <person name="Klenk H.-P."/>
            <person name="Huntemann M."/>
            <person name="Clum A."/>
            <person name="Pillay M."/>
            <person name="Palaniappan K."/>
            <person name="Varghese N."/>
            <person name="Mikhailova N."/>
            <person name="Stamatis D."/>
            <person name="Reddy T."/>
            <person name="Daum C."/>
            <person name="Shapiro N."/>
            <person name="Ivanova N."/>
            <person name="Kyrpides N."/>
            <person name="Woyke T."/>
        </authorList>
    </citation>
    <scope>NUCLEOTIDE SEQUENCE [LARGE SCALE GENOMIC DNA]</scope>
    <source>
        <strain evidence="5">DSM 45417</strain>
    </source>
</reference>
<proteinExistence type="predicted"/>
<feature type="transmembrane region" description="Helical" evidence="2">
    <location>
        <begin position="153"/>
        <end position="170"/>
    </location>
</feature>
<evidence type="ECO:0000313" key="5">
    <source>
        <dbReference type="Proteomes" id="UP000246661"/>
    </source>
</evidence>
<evidence type="ECO:0000256" key="1">
    <source>
        <dbReference type="SAM" id="MobiDB-lite"/>
    </source>
</evidence>
<dbReference type="OrthoDB" id="9788724at2"/>
<feature type="compositionally biased region" description="Low complexity" evidence="1">
    <location>
        <begin position="10"/>
        <end position="22"/>
    </location>
</feature>
<keyword evidence="5" id="KW-1185">Reference proteome</keyword>
<gene>
    <name evidence="4" type="ORF">JD79_03314</name>
</gene>
<keyword evidence="4" id="KW-0808">Transferase</keyword>